<keyword evidence="4" id="KW-0808">Transferase</keyword>
<dbReference type="PANTHER" id="PTHR11579:SF18">
    <property type="entry name" value="PROTEIN-L-ISOASPARTATE O-METHYLTRANSFERASE"/>
    <property type="match status" value="1"/>
</dbReference>
<dbReference type="EMBL" id="CP007029">
    <property type="protein sequence ID" value="AHE97138.1"/>
    <property type="molecule type" value="Genomic_DNA"/>
</dbReference>
<evidence type="ECO:0000313" key="5">
    <source>
        <dbReference type="Proteomes" id="UP000005289"/>
    </source>
</evidence>
<dbReference type="STRING" id="713585.THITH_01315"/>
<dbReference type="HOGENOM" id="CLU_055432_2_1_6"/>
<dbReference type="InterPro" id="IPR000682">
    <property type="entry name" value="PCMT"/>
</dbReference>
<dbReference type="Gene3D" id="3.40.50.150">
    <property type="entry name" value="Vaccinia Virus protein VP39"/>
    <property type="match status" value="1"/>
</dbReference>
<comment type="similarity">
    <text evidence="1">Belongs to the methyltransferase superfamily. L-isoaspartyl/D-aspartyl protein methyltransferase family.</text>
</comment>
<dbReference type="KEGG" id="tti:THITH_01315"/>
<dbReference type="GO" id="GO:0004719">
    <property type="term" value="F:protein-L-isoaspartate (D-aspartate) O-methyltransferase activity"/>
    <property type="evidence" value="ECO:0007669"/>
    <property type="project" value="InterPro"/>
</dbReference>
<evidence type="ECO:0000256" key="1">
    <source>
        <dbReference type="ARBA" id="ARBA00005369"/>
    </source>
</evidence>
<organism evidence="4 5">
    <name type="scientific">Thioalkalivibrio paradoxus ARh 1</name>
    <dbReference type="NCBI Taxonomy" id="713585"/>
    <lineage>
        <taxon>Bacteria</taxon>
        <taxon>Pseudomonadati</taxon>
        <taxon>Pseudomonadota</taxon>
        <taxon>Gammaproteobacteria</taxon>
        <taxon>Chromatiales</taxon>
        <taxon>Ectothiorhodospiraceae</taxon>
        <taxon>Thioalkalivibrio</taxon>
    </lineage>
</organism>
<protein>
    <recommendedName>
        <fullName evidence="2">Protein-L-isoaspartate O-methyltransferase</fullName>
    </recommendedName>
    <alternativeName>
        <fullName evidence="3">Protein L-isoaspartyl methyltransferase</fullName>
    </alternativeName>
</protein>
<keyword evidence="5" id="KW-1185">Reference proteome</keyword>
<sequence>MDFTLARMNMVEQQVRPWDVLDMRVLDVLESLPRETFVPAGREGLAYADTEIPLGHGESMLPPRVVGRLLQALAPAESETALEIGTGSGYVTACLARLAARVDSVEHIDEFRLAAEARLETLEIGNASLQTATVAPGWTPPQGRYDVISVNGAMTVYDPFLQPSLNLGGRLFVVVGQPPVMHARMVVRVAENSYRTETLFETRLKPLLGFEPRTEFVF</sequence>
<evidence type="ECO:0000313" key="4">
    <source>
        <dbReference type="EMBL" id="AHE97138.1"/>
    </source>
</evidence>
<dbReference type="CDD" id="cd02440">
    <property type="entry name" value="AdoMet_MTases"/>
    <property type="match status" value="1"/>
</dbReference>
<dbReference type="GO" id="GO:0005737">
    <property type="term" value="C:cytoplasm"/>
    <property type="evidence" value="ECO:0007669"/>
    <property type="project" value="TreeGrafter"/>
</dbReference>
<gene>
    <name evidence="4" type="ORF">THITH_01315</name>
</gene>
<name>W0DJG3_9GAMM</name>
<dbReference type="PANTHER" id="PTHR11579">
    <property type="entry name" value="PROTEIN-L-ISOASPARTATE O-METHYLTRANSFERASE"/>
    <property type="match status" value="1"/>
</dbReference>
<proteinExistence type="inferred from homology"/>
<dbReference type="AlphaFoldDB" id="W0DJG3"/>
<evidence type="ECO:0000256" key="3">
    <source>
        <dbReference type="ARBA" id="ARBA00030757"/>
    </source>
</evidence>
<dbReference type="OrthoDB" id="9810066at2"/>
<accession>W0DJG3</accession>
<dbReference type="InterPro" id="IPR029063">
    <property type="entry name" value="SAM-dependent_MTases_sf"/>
</dbReference>
<dbReference type="GO" id="GO:0032259">
    <property type="term" value="P:methylation"/>
    <property type="evidence" value="ECO:0007669"/>
    <property type="project" value="UniProtKB-KW"/>
</dbReference>
<keyword evidence="4" id="KW-0489">Methyltransferase</keyword>
<dbReference type="Proteomes" id="UP000005289">
    <property type="component" value="Chromosome"/>
</dbReference>
<dbReference type="RefSeq" id="WP_006746330.1">
    <property type="nucleotide sequence ID" value="NZ_CP007029.1"/>
</dbReference>
<evidence type="ECO:0000256" key="2">
    <source>
        <dbReference type="ARBA" id="ARBA00013346"/>
    </source>
</evidence>
<dbReference type="SUPFAM" id="SSF53335">
    <property type="entry name" value="S-adenosyl-L-methionine-dependent methyltransferases"/>
    <property type="match status" value="1"/>
</dbReference>
<reference evidence="4 5" key="1">
    <citation type="submission" date="2013-12" db="EMBL/GenBank/DDBJ databases">
        <authorList>
            <consortium name="DOE Joint Genome Institute"/>
            <person name="Muyzer G."/>
            <person name="Huntemann M."/>
            <person name="Han J."/>
            <person name="Chen A."/>
            <person name="Kyrpides N."/>
            <person name="Mavromatis K."/>
            <person name="Markowitz V."/>
            <person name="Palaniappan K."/>
            <person name="Ivanova N."/>
            <person name="Schaumberg A."/>
            <person name="Pati A."/>
            <person name="Liolios K."/>
            <person name="Nordberg H.P."/>
            <person name="Cantor M.N."/>
            <person name="Hua S.X."/>
            <person name="Woyke T."/>
        </authorList>
    </citation>
    <scope>NUCLEOTIDE SEQUENCE [LARGE SCALE GENOMIC DNA]</scope>
    <source>
        <strain evidence="4 5">ARh 1</strain>
    </source>
</reference>
<dbReference type="Pfam" id="PF01135">
    <property type="entry name" value="PCMT"/>
    <property type="match status" value="1"/>
</dbReference>